<evidence type="ECO:0000259" key="2">
    <source>
        <dbReference type="PROSITE" id="PS50943"/>
    </source>
</evidence>
<dbReference type="Proteomes" id="UP000605086">
    <property type="component" value="Unassembled WGS sequence"/>
</dbReference>
<dbReference type="InterPro" id="IPR010982">
    <property type="entry name" value="Lambda_DNA-bd_dom_sf"/>
</dbReference>
<dbReference type="Gene3D" id="1.10.260.40">
    <property type="entry name" value="lambda repressor-like DNA-binding domains"/>
    <property type="match status" value="1"/>
</dbReference>
<reference evidence="3 4" key="1">
    <citation type="submission" date="2019-10" db="EMBL/GenBank/DDBJ databases">
        <title>Genome sequence of Azospirillum melinis.</title>
        <authorList>
            <person name="Ambrosini A."/>
            <person name="Sant'Anna F.H."/>
            <person name="Cassan F.D."/>
            <person name="Souza E.M."/>
            <person name="Passaglia L.M.P."/>
        </authorList>
    </citation>
    <scope>NUCLEOTIDE SEQUENCE [LARGE SCALE GENOMIC DNA]</scope>
    <source>
        <strain evidence="3 4">TMCY0552</strain>
    </source>
</reference>
<dbReference type="PROSITE" id="PS50943">
    <property type="entry name" value="HTH_CROC1"/>
    <property type="match status" value="1"/>
</dbReference>
<name>A0ABX2K842_9PROT</name>
<evidence type="ECO:0000313" key="3">
    <source>
        <dbReference type="EMBL" id="NUA99731.1"/>
    </source>
</evidence>
<dbReference type="InterPro" id="IPR010359">
    <property type="entry name" value="IrrE_HExxH"/>
</dbReference>
<evidence type="ECO:0000313" key="4">
    <source>
        <dbReference type="Proteomes" id="UP000605086"/>
    </source>
</evidence>
<protein>
    <submittedName>
        <fullName evidence="3">ImmA/IrrE family metallo-endopeptidase</fullName>
    </submittedName>
</protein>
<organism evidence="3 4">
    <name type="scientific">Azospirillum melinis</name>
    <dbReference type="NCBI Taxonomy" id="328839"/>
    <lineage>
        <taxon>Bacteria</taxon>
        <taxon>Pseudomonadati</taxon>
        <taxon>Pseudomonadota</taxon>
        <taxon>Alphaproteobacteria</taxon>
        <taxon>Rhodospirillales</taxon>
        <taxon>Azospirillaceae</taxon>
        <taxon>Azospirillum</taxon>
    </lineage>
</organism>
<dbReference type="SUPFAM" id="SSF47413">
    <property type="entry name" value="lambda repressor-like DNA-binding domains"/>
    <property type="match status" value="1"/>
</dbReference>
<dbReference type="CDD" id="cd00093">
    <property type="entry name" value="HTH_XRE"/>
    <property type="match status" value="1"/>
</dbReference>
<accession>A0ABX2K842</accession>
<comment type="similarity">
    <text evidence="1">Belongs to the short-chain fatty acyl-CoA assimilation regulator (ScfR) family.</text>
</comment>
<proteinExistence type="inferred from homology"/>
<comment type="caution">
    <text evidence="3">The sequence shown here is derived from an EMBL/GenBank/DDBJ whole genome shotgun (WGS) entry which is preliminary data.</text>
</comment>
<gene>
    <name evidence="3" type="ORF">GBZ48_10545</name>
</gene>
<dbReference type="PANTHER" id="PTHR43236:SF1">
    <property type="entry name" value="BLL7220 PROTEIN"/>
    <property type="match status" value="1"/>
</dbReference>
<dbReference type="EMBL" id="WHOS01000011">
    <property type="protein sequence ID" value="NUA99731.1"/>
    <property type="molecule type" value="Genomic_DNA"/>
</dbReference>
<dbReference type="InterPro" id="IPR052345">
    <property type="entry name" value="Rad_response_metalloprotease"/>
</dbReference>
<sequence length="401" mass="45093">MRMGTPGFIPGRLTEAREALRIPSMSALARRLGVNASSVSRWEDGTSSPDPDALQQLAAELRVRPEFFLRPQITSARPVFFRSLSSAYVRDLAYQRVQMRWLQEVSATVQHYVDLPAVDIPDVLGSSSYRQLRDEDIERIALDLRRYWKIGEGPCVDVVALMERVGFVIGSIEMGTAKLDGLCGWSLADDRPHVLLATDKMAFARRQMDAAHEMAHALLHKHVTEEQLRTDLKHIETQAFRLASAFLLPSTTFPLEVRVPSLAALVTLKERWRVSIKAQIKRLADLNLISEDQAPHLYKLYSAKGWSKEEPLDRGRWELQQPHVLADALNLIVDAGVRSKADLLAVEFTISAGDVENLCNLPPGWFSRDRAEVVQLTPRFAERPVQSTESGAVVPFPNRSR</sequence>
<dbReference type="Pfam" id="PF06114">
    <property type="entry name" value="Peptidase_M78"/>
    <property type="match status" value="1"/>
</dbReference>
<dbReference type="PANTHER" id="PTHR43236">
    <property type="entry name" value="ANTITOXIN HIGA1"/>
    <property type="match status" value="1"/>
</dbReference>
<dbReference type="InterPro" id="IPR001387">
    <property type="entry name" value="Cro/C1-type_HTH"/>
</dbReference>
<dbReference type="Pfam" id="PF01381">
    <property type="entry name" value="HTH_3"/>
    <property type="match status" value="1"/>
</dbReference>
<feature type="domain" description="HTH cro/C1-type" evidence="2">
    <location>
        <begin position="24"/>
        <end position="68"/>
    </location>
</feature>
<evidence type="ECO:0000256" key="1">
    <source>
        <dbReference type="ARBA" id="ARBA00007227"/>
    </source>
</evidence>
<dbReference type="SMART" id="SM00530">
    <property type="entry name" value="HTH_XRE"/>
    <property type="match status" value="1"/>
</dbReference>
<keyword evidence="4" id="KW-1185">Reference proteome</keyword>